<name>A0AC59HRQ5_ENTFL</name>
<evidence type="ECO:0000313" key="2">
    <source>
        <dbReference type="Proteomes" id="UP001317613"/>
    </source>
</evidence>
<reference evidence="1" key="1">
    <citation type="submission" date="2022-08" db="EMBL/GenBank/DDBJ databases">
        <title>Molecular epidemiological analysis of five strains of VanD-type vancomycin-resistant Enterococcus faecalis.</title>
        <authorList>
            <person name="Mimura K."/>
            <person name="Hashimoto Y."/>
            <person name="Tomita H."/>
        </authorList>
    </citation>
    <scope>NUCLEOTIDE SEQUENCE</scope>
    <source>
        <strain evidence="1">SVR2332</strain>
    </source>
</reference>
<proteinExistence type="predicted"/>
<protein>
    <submittedName>
        <fullName evidence="1">Uncharacterized protein</fullName>
    </submittedName>
</protein>
<accession>A0AC59HRQ5</accession>
<dbReference type="Proteomes" id="UP001317613">
    <property type="component" value="Chromosome"/>
</dbReference>
<dbReference type="EMBL" id="AP026729">
    <property type="protein sequence ID" value="BDQ62314.1"/>
    <property type="molecule type" value="Genomic_DNA"/>
</dbReference>
<organism evidence="1 2">
    <name type="scientific">Enterococcus faecalis</name>
    <name type="common">Streptococcus faecalis</name>
    <dbReference type="NCBI Taxonomy" id="1351"/>
    <lineage>
        <taxon>Bacteria</taxon>
        <taxon>Bacillati</taxon>
        <taxon>Bacillota</taxon>
        <taxon>Bacilli</taxon>
        <taxon>Lactobacillales</taxon>
        <taxon>Enterococcaceae</taxon>
        <taxon>Enterococcus</taxon>
    </lineage>
</organism>
<gene>
    <name evidence="1" type="ORF">EfsSVR2332_23920</name>
</gene>
<sequence>MSKQKKAVFLLSLFSLVALIAACTNQPQKETVSTKKEEITLAAAASLESVMEKKIIPAFEKEHPDIQVTGTYDSSGKLQMQIEKGLKADVFFSASTKQMNALVAEKLINKKSVVPLLENQLVLIVPNQDQAKWHDFSDLKKGPNDSNW</sequence>
<evidence type="ECO:0000313" key="1">
    <source>
        <dbReference type="EMBL" id="BDQ62314.1"/>
    </source>
</evidence>